<keyword evidence="8" id="KW-1185">Reference proteome</keyword>
<evidence type="ECO:0000256" key="1">
    <source>
        <dbReference type="ARBA" id="ARBA00004167"/>
    </source>
</evidence>
<dbReference type="EMBL" id="CAJQZP010001245">
    <property type="protein sequence ID" value="CAG5032942.1"/>
    <property type="molecule type" value="Genomic_DNA"/>
</dbReference>
<evidence type="ECO:0000256" key="3">
    <source>
        <dbReference type="ARBA" id="ARBA00022989"/>
    </source>
</evidence>
<dbReference type="PANTHER" id="PTHR21419">
    <property type="match status" value="1"/>
</dbReference>
<accession>A0A8S3XLR9</accession>
<name>A0A8S3XLR9_PARAO</name>
<evidence type="ECO:0000256" key="5">
    <source>
        <dbReference type="SAM" id="Phobius"/>
    </source>
</evidence>
<organism evidence="7 8">
    <name type="scientific">Parnassius apollo</name>
    <name type="common">Apollo butterfly</name>
    <name type="synonym">Papilio apollo</name>
    <dbReference type="NCBI Taxonomy" id="110799"/>
    <lineage>
        <taxon>Eukaryota</taxon>
        <taxon>Metazoa</taxon>
        <taxon>Ecdysozoa</taxon>
        <taxon>Arthropoda</taxon>
        <taxon>Hexapoda</taxon>
        <taxon>Insecta</taxon>
        <taxon>Pterygota</taxon>
        <taxon>Neoptera</taxon>
        <taxon>Endopterygota</taxon>
        <taxon>Lepidoptera</taxon>
        <taxon>Glossata</taxon>
        <taxon>Ditrysia</taxon>
        <taxon>Papilionoidea</taxon>
        <taxon>Papilionidae</taxon>
        <taxon>Parnassiinae</taxon>
        <taxon>Parnassini</taxon>
        <taxon>Parnassius</taxon>
        <taxon>Parnassius</taxon>
    </lineage>
</organism>
<dbReference type="PANTHER" id="PTHR21419:SF29">
    <property type="entry name" value="LD24894P"/>
    <property type="match status" value="1"/>
</dbReference>
<comment type="subcellular location">
    <subcellularLocation>
        <location evidence="1">Membrane</location>
        <topology evidence="1">Single-pass membrane protein</topology>
    </subcellularLocation>
</comment>
<keyword evidence="2 5" id="KW-0812">Transmembrane</keyword>
<comment type="caution">
    <text evidence="7">The sequence shown here is derived from an EMBL/GenBank/DDBJ whole genome shotgun (WGS) entry which is preliminary data.</text>
</comment>
<keyword evidence="4 5" id="KW-0472">Membrane</keyword>
<evidence type="ECO:0000259" key="6">
    <source>
        <dbReference type="Pfam" id="PF23727"/>
    </source>
</evidence>
<feature type="domain" description="FAM234A/B beta-propeller" evidence="6">
    <location>
        <begin position="193"/>
        <end position="335"/>
    </location>
</feature>
<proteinExistence type="predicted"/>
<evidence type="ECO:0000256" key="4">
    <source>
        <dbReference type="ARBA" id="ARBA00023136"/>
    </source>
</evidence>
<dbReference type="InterPro" id="IPR045232">
    <property type="entry name" value="FAM234"/>
</dbReference>
<dbReference type="InterPro" id="IPR055409">
    <property type="entry name" value="Beta-prop_FAM234A_B"/>
</dbReference>
<protein>
    <submittedName>
        <fullName evidence="7">(apollo) hypothetical protein</fullName>
    </submittedName>
</protein>
<evidence type="ECO:0000313" key="7">
    <source>
        <dbReference type="EMBL" id="CAG5032942.1"/>
    </source>
</evidence>
<keyword evidence="3 5" id="KW-1133">Transmembrane helix</keyword>
<feature type="transmembrane region" description="Helical" evidence="5">
    <location>
        <begin position="127"/>
        <end position="147"/>
    </location>
</feature>
<dbReference type="Proteomes" id="UP000691718">
    <property type="component" value="Unassembled WGS sequence"/>
</dbReference>
<evidence type="ECO:0000256" key="2">
    <source>
        <dbReference type="ARBA" id="ARBA00022692"/>
    </source>
</evidence>
<dbReference type="Pfam" id="PF23727">
    <property type="entry name" value="Beta-prop_FAM234A_B"/>
    <property type="match status" value="1"/>
</dbReference>
<gene>
    <name evidence="7" type="ORF">PAPOLLO_LOCUS19998</name>
</gene>
<reference evidence="7" key="1">
    <citation type="submission" date="2021-04" db="EMBL/GenBank/DDBJ databases">
        <authorList>
            <person name="Tunstrom K."/>
        </authorList>
    </citation>
    <scope>NUCLEOTIDE SEQUENCE</scope>
</reference>
<dbReference type="AlphaFoldDB" id="A0A8S3XLR9"/>
<sequence>MLARFPFTRRNRSEYHKFQEQLNTQEQFVCNIAMTANGNGANYAPLKQTFSDSESEDDHKLENAVHIRATDSCNNLDYNSGLQSTKNYSMSDMDDLNTNVNTLESTMDNVSFLQSDASNKMSLPRRCAFVASIFMCVFTVVIFLWGIPCSDVGSCPNNEWHDKTTSWELPYYDLELSGAIQVVNGAIPNTKNLIFIYRGNHMKHEGSSNSDNVNGVLLIVGNTGEVGWFTREKRIPTEINCNVVDVNKDKQKDCIVAGSEGLLAALNALSGTHFWHVNKNGNVSSDIAAIDFPIVVNDTNKDGVVDLLTIATVYPSTNHNTLLLISGATGNIIGGPLLIPDCMSVKLLVESVSITYLCKNGPAEAVRHILYPQLLKKLSMYHADKTSAAPKKPNLSLKKKIGNTRKVFNNGPGKLIVENSGECPNSCRVNLTLLLEQNGTTNDERQAAHSYVYSHDARVQRVLVHEAVQQRARDGPLPATGRAASGALVRVLTRRARAACARARGCAAARTRRPTAGYRTSGERRARACTHKTCACSVCSCTRLCSRRTRRPTAGYRTSGERRARAFTHKTCACIVCSCARLCSSAHATAHCRLQDERRAARSCVYSQDVRVQRALVREAVQQRARDGPLPATGRATSGALVRVLTRRARAAVLVREAVQQRARDGPLPAAGQQRRARPCTHKTRACSVRSCTRLYSSARRRLSAGCRTSVERRTRACTHTTRACSVCSCARLCSSAHATAHCRLQDERRAARSCVYSQDVRVQRVLVREAAAARTRRPTAGCRTSGERRARACTHKTCACSVCSCARLCSSAHATAHCRLQDERRAARSCVYSQDDERRAARSCVYSQDVRVQRVLVREAVCSGAHATAHCRLQDERRAARSCVYSQDVRVQRVLVHEAVQQRARDGPLPATGRAASGALVRVLTRRARAACARARGCAAARTRRPTAGCRTSGERRARACTHKTCACSVCSCTRLCSSAHATAHCRLQDERRAARSCVYSQDVRVQRVLVREAVQQRATRRPTAGCRTSGERRARACTHKTCACSVCSCTRLCSSAHATAHCRLQDERRAARSCVYSQDVRVQRVLVREAVQQRARDGPLPAAGRAASGALVRVLTRRARAACARARGCAAARTRRPTAGCRTSGELVRLLTRRARAACARA</sequence>
<evidence type="ECO:0000313" key="8">
    <source>
        <dbReference type="Proteomes" id="UP000691718"/>
    </source>
</evidence>
<dbReference type="OrthoDB" id="6364780at2759"/>
<dbReference type="GO" id="GO:0016020">
    <property type="term" value="C:membrane"/>
    <property type="evidence" value="ECO:0007669"/>
    <property type="project" value="UniProtKB-SubCell"/>
</dbReference>